<organism evidence="2 3">
    <name type="scientific">Naasia aerilata</name>
    <dbReference type="NCBI Taxonomy" id="1162966"/>
    <lineage>
        <taxon>Bacteria</taxon>
        <taxon>Bacillati</taxon>
        <taxon>Actinomycetota</taxon>
        <taxon>Actinomycetes</taxon>
        <taxon>Micrococcales</taxon>
        <taxon>Microbacteriaceae</taxon>
        <taxon>Naasia</taxon>
    </lineage>
</organism>
<evidence type="ECO:0000313" key="2">
    <source>
        <dbReference type="EMBL" id="BDZ47441.1"/>
    </source>
</evidence>
<dbReference type="EMBL" id="AP027731">
    <property type="protein sequence ID" value="BDZ47441.1"/>
    <property type="molecule type" value="Genomic_DNA"/>
</dbReference>
<reference evidence="3" key="1">
    <citation type="journal article" date="2019" name="Int. J. Syst. Evol. Microbiol.">
        <title>The Global Catalogue of Microorganisms (GCM) 10K type strain sequencing project: providing services to taxonomists for standard genome sequencing and annotation.</title>
        <authorList>
            <consortium name="The Broad Institute Genomics Platform"/>
            <consortium name="The Broad Institute Genome Sequencing Center for Infectious Disease"/>
            <person name="Wu L."/>
            <person name="Ma J."/>
        </authorList>
    </citation>
    <scope>NUCLEOTIDE SEQUENCE [LARGE SCALE GENOMIC DNA]</scope>
    <source>
        <strain evidence="3">NBRC 108725</strain>
    </source>
</reference>
<proteinExistence type="predicted"/>
<protein>
    <submittedName>
        <fullName evidence="2">Uncharacterized protein</fullName>
    </submittedName>
</protein>
<gene>
    <name evidence="2" type="ORF">GCM10025866_33500</name>
</gene>
<accession>A0ABN6XR39</accession>
<evidence type="ECO:0000313" key="3">
    <source>
        <dbReference type="Proteomes" id="UP001321498"/>
    </source>
</evidence>
<name>A0ABN6XR39_9MICO</name>
<sequence>MRAQNEIEVDDSGWPPDMAVRIQEQEFHLLELLFIRSSWSLRTQSPVPRLDPVPEPGGSSRPQSRSLETWSALWDAAWAGAWAWSYATAHAHGAGVPPDDVFKVLGPPKRWSSVAGTDGLDEEAWLSWAARLQLRHRVDEEPERQVVPALVGAWRRGLDTVFVMPYAGYYAHQPEENTLIVSRATREDPEDYARALDGFADRGE</sequence>
<keyword evidence="3" id="KW-1185">Reference proteome</keyword>
<evidence type="ECO:0000256" key="1">
    <source>
        <dbReference type="SAM" id="MobiDB-lite"/>
    </source>
</evidence>
<dbReference type="Proteomes" id="UP001321498">
    <property type="component" value="Chromosome"/>
</dbReference>
<feature type="region of interest" description="Disordered" evidence="1">
    <location>
        <begin position="45"/>
        <end position="64"/>
    </location>
</feature>
<dbReference type="RefSeq" id="WP_286277359.1">
    <property type="nucleotide sequence ID" value="NZ_AP027731.1"/>
</dbReference>